<dbReference type="EMBL" id="JABSTQ010009745">
    <property type="protein sequence ID" value="KAG0426216.1"/>
    <property type="molecule type" value="Genomic_DNA"/>
</dbReference>
<evidence type="ECO:0000313" key="2">
    <source>
        <dbReference type="Proteomes" id="UP000805193"/>
    </source>
</evidence>
<protein>
    <submittedName>
        <fullName evidence="1">Uncharacterized protein</fullName>
    </submittedName>
</protein>
<name>A0AC60PZB1_IXOPE</name>
<dbReference type="Proteomes" id="UP000805193">
    <property type="component" value="Unassembled WGS sequence"/>
</dbReference>
<evidence type="ECO:0000313" key="1">
    <source>
        <dbReference type="EMBL" id="KAG0426216.1"/>
    </source>
</evidence>
<sequence>MYRAQFSEVSKRRVLWDAQLKEFRNTGTKDKLREEVTEAVKVIDKTDLATLTSLFERLTTSNIELRQINTEIEDNVCDGDFVVKYTTGVKYDDEATRMVALLGSKASTLLQRELQPPTPPITRQPRLNSDGASNIRTSEVKLLKLRLQSFEGEAPSLADQLALWQSIERVRDLWDGPCHGLQPQRQEISALMFRKQRRRRPGTAAGDAASPCWEALLLAAALDASCALGYTLHRALTPALLRHAAYVDAESEDGSSDRDDYEDDDTSL</sequence>
<keyword evidence="2" id="KW-1185">Reference proteome</keyword>
<reference evidence="1 2" key="1">
    <citation type="journal article" date="2020" name="Cell">
        <title>Large-Scale Comparative Analyses of Tick Genomes Elucidate Their Genetic Diversity and Vector Capacities.</title>
        <authorList>
            <consortium name="Tick Genome and Microbiome Consortium (TIGMIC)"/>
            <person name="Jia N."/>
            <person name="Wang J."/>
            <person name="Shi W."/>
            <person name="Du L."/>
            <person name="Sun Y."/>
            <person name="Zhan W."/>
            <person name="Jiang J.F."/>
            <person name="Wang Q."/>
            <person name="Zhang B."/>
            <person name="Ji P."/>
            <person name="Bell-Sakyi L."/>
            <person name="Cui X.M."/>
            <person name="Yuan T.T."/>
            <person name="Jiang B.G."/>
            <person name="Yang W.F."/>
            <person name="Lam T.T."/>
            <person name="Chang Q.C."/>
            <person name="Ding S.J."/>
            <person name="Wang X.J."/>
            <person name="Zhu J.G."/>
            <person name="Ruan X.D."/>
            <person name="Zhao L."/>
            <person name="Wei J.T."/>
            <person name="Ye R.Z."/>
            <person name="Que T.C."/>
            <person name="Du C.H."/>
            <person name="Zhou Y.H."/>
            <person name="Cheng J.X."/>
            <person name="Dai P.F."/>
            <person name="Guo W.B."/>
            <person name="Han X.H."/>
            <person name="Huang E.J."/>
            <person name="Li L.F."/>
            <person name="Wei W."/>
            <person name="Gao Y.C."/>
            <person name="Liu J.Z."/>
            <person name="Shao H.Z."/>
            <person name="Wang X."/>
            <person name="Wang C.C."/>
            <person name="Yang T.C."/>
            <person name="Huo Q.B."/>
            <person name="Li W."/>
            <person name="Chen H.Y."/>
            <person name="Chen S.E."/>
            <person name="Zhou L.G."/>
            <person name="Ni X.B."/>
            <person name="Tian J.H."/>
            <person name="Sheng Y."/>
            <person name="Liu T."/>
            <person name="Pan Y.S."/>
            <person name="Xia L.Y."/>
            <person name="Li J."/>
            <person name="Zhao F."/>
            <person name="Cao W.C."/>
        </authorList>
    </citation>
    <scope>NUCLEOTIDE SEQUENCE [LARGE SCALE GENOMIC DNA]</scope>
    <source>
        <strain evidence="1">Iper-2018</strain>
    </source>
</reference>
<comment type="caution">
    <text evidence="1">The sequence shown here is derived from an EMBL/GenBank/DDBJ whole genome shotgun (WGS) entry which is preliminary data.</text>
</comment>
<accession>A0AC60PZB1</accession>
<gene>
    <name evidence="1" type="ORF">HPB47_026662</name>
</gene>
<organism evidence="1 2">
    <name type="scientific">Ixodes persulcatus</name>
    <name type="common">Taiga tick</name>
    <dbReference type="NCBI Taxonomy" id="34615"/>
    <lineage>
        <taxon>Eukaryota</taxon>
        <taxon>Metazoa</taxon>
        <taxon>Ecdysozoa</taxon>
        <taxon>Arthropoda</taxon>
        <taxon>Chelicerata</taxon>
        <taxon>Arachnida</taxon>
        <taxon>Acari</taxon>
        <taxon>Parasitiformes</taxon>
        <taxon>Ixodida</taxon>
        <taxon>Ixodoidea</taxon>
        <taxon>Ixodidae</taxon>
        <taxon>Ixodinae</taxon>
        <taxon>Ixodes</taxon>
    </lineage>
</organism>
<proteinExistence type="predicted"/>